<sequence length="144" mass="16480">MSRFGKFIRNRCLTDPYIQLIHCKRTLRFLQLAKAGGAQMLVLGNKTQTDINIRTLTDGKDHLVTNVTPEIITDATKNYDLIVCLDPVLYARHLYNINLPCIAVCKVEELYKHRDIPDAFDYFIPIGPHTKSNLVELITTGHRK</sequence>
<reference evidence="1" key="1">
    <citation type="journal article" date="2014" name="BMC Genomics">
        <title>The Babesia bovis gene and promoter model: an update from full-length EST analysis.</title>
        <authorList>
            <person name="Yamagishi J."/>
            <person name="Wakaguri H."/>
            <person name="Yokoyama N."/>
            <person name="Yamashita R."/>
            <person name="Suzuki Y."/>
            <person name="Xuan X."/>
            <person name="Igarashi I."/>
        </authorList>
    </citation>
    <scope>NUCLEOTIDE SEQUENCE</scope>
    <source>
        <strain evidence="1">Texas</strain>
    </source>
</reference>
<dbReference type="EMBL" id="AK442183">
    <property type="protein sequence ID" value="BAN65977.1"/>
    <property type="molecule type" value="mRNA"/>
</dbReference>
<organism evidence="1">
    <name type="scientific">Babesia bovis</name>
    <dbReference type="NCBI Taxonomy" id="5865"/>
    <lineage>
        <taxon>Eukaryota</taxon>
        <taxon>Sar</taxon>
        <taxon>Alveolata</taxon>
        <taxon>Apicomplexa</taxon>
        <taxon>Aconoidasida</taxon>
        <taxon>Piroplasmida</taxon>
        <taxon>Babesiidae</taxon>
        <taxon>Babesia</taxon>
    </lineage>
</organism>
<evidence type="ECO:0000313" key="1">
    <source>
        <dbReference type="EMBL" id="BAN65977.1"/>
    </source>
</evidence>
<protein>
    <submittedName>
        <fullName evidence="1">Uncharacterized protein</fullName>
    </submittedName>
</protein>
<dbReference type="VEuPathDB" id="PiroplasmaDB:BBOV_IV001285"/>
<dbReference type="AlphaFoldDB" id="S6BP95"/>
<name>S6BP95_BABBO</name>
<accession>S6BP95</accession>
<proteinExistence type="evidence at transcript level"/>